<organism evidence="1 2">
    <name type="scientific">Bacteroides fragilis str. S36L11</name>
    <dbReference type="NCBI Taxonomy" id="1339327"/>
    <lineage>
        <taxon>Bacteria</taxon>
        <taxon>Pseudomonadati</taxon>
        <taxon>Bacteroidota</taxon>
        <taxon>Bacteroidia</taxon>
        <taxon>Bacteroidales</taxon>
        <taxon>Bacteroidaceae</taxon>
        <taxon>Bacteroides</taxon>
    </lineage>
</organism>
<accession>A0A015Y9L6</accession>
<dbReference type="Proteomes" id="UP000022082">
    <property type="component" value="Unassembled WGS sequence"/>
</dbReference>
<gene>
    <name evidence="1" type="ORF">M136_2149</name>
</gene>
<dbReference type="AlphaFoldDB" id="A0A015Y9L6"/>
<proteinExistence type="predicted"/>
<sequence>MGPGSKTDIKQPIAEPIKEEVRCSGQKHLFSSIRHSPDVKSAFHFIHINYNNPL</sequence>
<comment type="caution">
    <text evidence="1">The sequence shown here is derived from an EMBL/GenBank/DDBJ whole genome shotgun (WGS) entry which is preliminary data.</text>
</comment>
<evidence type="ECO:0000313" key="2">
    <source>
        <dbReference type="Proteomes" id="UP000022082"/>
    </source>
</evidence>
<name>A0A015Y9L6_BACFG</name>
<evidence type="ECO:0000313" key="1">
    <source>
        <dbReference type="EMBL" id="EXZ28627.1"/>
    </source>
</evidence>
<protein>
    <submittedName>
        <fullName evidence="1">Uncharacterized protein</fullName>
    </submittedName>
</protein>
<dbReference type="EMBL" id="JGDJ01000199">
    <property type="protein sequence ID" value="EXZ28627.1"/>
    <property type="molecule type" value="Genomic_DNA"/>
</dbReference>
<reference evidence="1 2" key="1">
    <citation type="submission" date="2014-02" db="EMBL/GenBank/DDBJ databases">
        <authorList>
            <person name="Sears C."/>
            <person name="Carroll K."/>
            <person name="Sack B.R."/>
            <person name="Qadri F."/>
            <person name="Myers L.L."/>
            <person name="Chung G.-T."/>
            <person name="Escheverria P."/>
            <person name="Fraser C.M."/>
            <person name="Sadzewicz L."/>
            <person name="Shefchek K.A."/>
            <person name="Tallon L."/>
            <person name="Das S.P."/>
            <person name="Daugherty S."/>
            <person name="Mongodin E.F."/>
        </authorList>
    </citation>
    <scope>NUCLEOTIDE SEQUENCE [LARGE SCALE GENOMIC DNA]</scope>
    <source>
        <strain evidence="1 2">S36L11</strain>
    </source>
</reference>